<feature type="transmembrane region" description="Helical" evidence="1">
    <location>
        <begin position="7"/>
        <end position="27"/>
    </location>
</feature>
<feature type="transmembrane region" description="Helical" evidence="1">
    <location>
        <begin position="233"/>
        <end position="255"/>
    </location>
</feature>
<name>A0AAP2G431_9RHOB</name>
<evidence type="ECO:0000313" key="3">
    <source>
        <dbReference type="EMBL" id="MBT0957865.1"/>
    </source>
</evidence>
<evidence type="ECO:0000259" key="2">
    <source>
        <dbReference type="Pfam" id="PF00892"/>
    </source>
</evidence>
<feature type="transmembrane region" description="Helical" evidence="1">
    <location>
        <begin position="205"/>
        <end position="226"/>
    </location>
</feature>
<feature type="transmembrane region" description="Helical" evidence="1">
    <location>
        <begin position="39"/>
        <end position="59"/>
    </location>
</feature>
<organism evidence="3 4">
    <name type="scientific">Harenicola maris</name>
    <dbReference type="NCBI Taxonomy" id="2841044"/>
    <lineage>
        <taxon>Bacteria</taxon>
        <taxon>Pseudomonadati</taxon>
        <taxon>Pseudomonadota</taxon>
        <taxon>Alphaproteobacteria</taxon>
        <taxon>Rhodobacterales</taxon>
        <taxon>Paracoccaceae</taxon>
        <taxon>Harenicola</taxon>
    </lineage>
</organism>
<dbReference type="GO" id="GO:0016020">
    <property type="term" value="C:membrane"/>
    <property type="evidence" value="ECO:0007669"/>
    <property type="project" value="InterPro"/>
</dbReference>
<feature type="transmembrane region" description="Helical" evidence="1">
    <location>
        <begin position="177"/>
        <end position="199"/>
    </location>
</feature>
<keyword evidence="1" id="KW-1133">Transmembrane helix</keyword>
<evidence type="ECO:0000256" key="1">
    <source>
        <dbReference type="SAM" id="Phobius"/>
    </source>
</evidence>
<comment type="caution">
    <text evidence="3">The sequence shown here is derived from an EMBL/GenBank/DDBJ whole genome shotgun (WGS) entry which is preliminary data.</text>
</comment>
<dbReference type="AlphaFoldDB" id="A0AAP2G431"/>
<protein>
    <submittedName>
        <fullName evidence="3">DMT family transporter</fullName>
    </submittedName>
</protein>
<gene>
    <name evidence="3" type="ORF">IV417_10725</name>
</gene>
<proteinExistence type="predicted"/>
<dbReference type="RefSeq" id="WP_327794087.1">
    <property type="nucleotide sequence ID" value="NZ_JADQAZ010000002.1"/>
</dbReference>
<accession>A0AAP2G431</accession>
<dbReference type="SUPFAM" id="SSF103481">
    <property type="entry name" value="Multidrug resistance efflux transporter EmrE"/>
    <property type="match status" value="2"/>
</dbReference>
<keyword evidence="4" id="KW-1185">Reference proteome</keyword>
<feature type="transmembrane region" description="Helical" evidence="1">
    <location>
        <begin position="261"/>
        <end position="281"/>
    </location>
</feature>
<feature type="transmembrane region" description="Helical" evidence="1">
    <location>
        <begin position="123"/>
        <end position="143"/>
    </location>
</feature>
<dbReference type="InterPro" id="IPR037185">
    <property type="entry name" value="EmrE-like"/>
</dbReference>
<feature type="transmembrane region" description="Helical" evidence="1">
    <location>
        <begin position="97"/>
        <end position="116"/>
    </location>
</feature>
<dbReference type="InterPro" id="IPR000620">
    <property type="entry name" value="EamA_dom"/>
</dbReference>
<sequence>MQAKEIAQVAGLVVSAVSIIVVGDTAGKVLTQGGVSPFFVAWTRFAIAAVVLLPFSGLVREELRALRDWRVLLRAMFISGGICSILTALSTEPIANVFGAFFIGPIVSYLLAVVLLGERPSSARWGLLALGFCGVMLVVKPGFGATPGIGFALLAGVFYGCFLTISRAVAVVYRPRLLLISQLVLGALLLTPFGLSVPMPEWSGWTLPLVVLSAVASAVGNFLLVLAHRRAEASLIAPLVYAQLFSATLLGIFVFGEWPDAVALGGLVLIAASGLGSLWLVRDRVSG</sequence>
<reference evidence="3 4" key="1">
    <citation type="journal article" date="2021" name="Arch. Microbiol.">
        <title>Harenicola maris gen. nov., sp. nov. isolated from the Sea of Japan shallow sediments.</title>
        <authorList>
            <person name="Romanenko L.A."/>
            <person name="Kurilenko V.V."/>
            <person name="Chernysheva N.Y."/>
            <person name="Tekutyeva L.A."/>
            <person name="Velansky P.V."/>
            <person name="Svetashev V.I."/>
            <person name="Isaeva M.P."/>
        </authorList>
    </citation>
    <scope>NUCLEOTIDE SEQUENCE [LARGE SCALE GENOMIC DNA]</scope>
    <source>
        <strain evidence="3 4">KMM 3653</strain>
    </source>
</reference>
<feature type="transmembrane region" description="Helical" evidence="1">
    <location>
        <begin position="149"/>
        <end position="170"/>
    </location>
</feature>
<dbReference type="EMBL" id="JADQAZ010000002">
    <property type="protein sequence ID" value="MBT0957865.1"/>
    <property type="molecule type" value="Genomic_DNA"/>
</dbReference>
<keyword evidence="1" id="KW-0812">Transmembrane</keyword>
<dbReference type="Proteomes" id="UP001315686">
    <property type="component" value="Unassembled WGS sequence"/>
</dbReference>
<dbReference type="PANTHER" id="PTHR22911">
    <property type="entry name" value="ACYL-MALONYL CONDENSING ENZYME-RELATED"/>
    <property type="match status" value="1"/>
</dbReference>
<dbReference type="Pfam" id="PF00892">
    <property type="entry name" value="EamA"/>
    <property type="match status" value="2"/>
</dbReference>
<evidence type="ECO:0000313" key="4">
    <source>
        <dbReference type="Proteomes" id="UP001315686"/>
    </source>
</evidence>
<feature type="transmembrane region" description="Helical" evidence="1">
    <location>
        <begin position="71"/>
        <end position="91"/>
    </location>
</feature>
<feature type="domain" description="EamA" evidence="2">
    <location>
        <begin position="147"/>
        <end position="273"/>
    </location>
</feature>
<feature type="domain" description="EamA" evidence="2">
    <location>
        <begin position="12"/>
        <end position="139"/>
    </location>
</feature>
<keyword evidence="1" id="KW-0472">Membrane</keyword>